<name>A0A8J7LUV6_9BACT</name>
<evidence type="ECO:0000313" key="2">
    <source>
        <dbReference type="EMBL" id="MBJ6724195.1"/>
    </source>
</evidence>
<sequence>MNQAKWWDEYEIKARYIPCFVATVFPVHFAIQFLGHAFWQSLAKDVAWLVVANLTLPAVVTLALIQVQCAIAKHWVEEGVFGKGGINFPTTAYLLFQDSFLSGKVKLAIREKVLKDFNFALMDVAEEKASPQEARKVAREAVGFIRRSVGKGAMTHQYNIRYGFVRNLVGGAPLGFFGSVGCVIWYGANNNLPAFLMFTFFAIFFTTLVLFRETFLVKVAHQYAEVLFNEYMMAHRSIK</sequence>
<feature type="transmembrane region" description="Helical" evidence="1">
    <location>
        <begin position="46"/>
        <end position="65"/>
    </location>
</feature>
<feature type="transmembrane region" description="Helical" evidence="1">
    <location>
        <begin position="192"/>
        <end position="211"/>
    </location>
</feature>
<evidence type="ECO:0000256" key="1">
    <source>
        <dbReference type="SAM" id="Phobius"/>
    </source>
</evidence>
<accession>A0A8J7LUV6</accession>
<dbReference type="EMBL" id="JAEMHM010000004">
    <property type="protein sequence ID" value="MBJ6724195.1"/>
    <property type="molecule type" value="Genomic_DNA"/>
</dbReference>
<comment type="caution">
    <text evidence="2">The sequence shown here is derived from an EMBL/GenBank/DDBJ whole genome shotgun (WGS) entry which is preliminary data.</text>
</comment>
<protein>
    <submittedName>
        <fullName evidence="2">Uncharacterized protein</fullName>
    </submittedName>
</protein>
<proteinExistence type="predicted"/>
<keyword evidence="3" id="KW-1185">Reference proteome</keyword>
<keyword evidence="1" id="KW-0812">Transmembrane</keyword>
<dbReference type="RefSeq" id="WP_199383038.1">
    <property type="nucleotide sequence ID" value="NZ_JAEMHM010000004.1"/>
</dbReference>
<dbReference type="Proteomes" id="UP000636888">
    <property type="component" value="Unassembled WGS sequence"/>
</dbReference>
<gene>
    <name evidence="2" type="ORF">JFN93_05705</name>
</gene>
<feature type="transmembrane region" description="Helical" evidence="1">
    <location>
        <begin position="164"/>
        <end position="186"/>
    </location>
</feature>
<dbReference type="AlphaFoldDB" id="A0A8J7LUV6"/>
<evidence type="ECO:0000313" key="3">
    <source>
        <dbReference type="Proteomes" id="UP000636888"/>
    </source>
</evidence>
<organism evidence="2 3">
    <name type="scientific">Geomesophilobacter sediminis</name>
    <dbReference type="NCBI Taxonomy" id="2798584"/>
    <lineage>
        <taxon>Bacteria</taxon>
        <taxon>Pseudomonadati</taxon>
        <taxon>Thermodesulfobacteriota</taxon>
        <taxon>Desulfuromonadia</taxon>
        <taxon>Geobacterales</taxon>
        <taxon>Geobacteraceae</taxon>
        <taxon>Geomesophilobacter</taxon>
    </lineage>
</organism>
<keyword evidence="1" id="KW-0472">Membrane</keyword>
<keyword evidence="1" id="KW-1133">Transmembrane helix</keyword>
<feature type="transmembrane region" description="Helical" evidence="1">
    <location>
        <begin position="12"/>
        <end position="34"/>
    </location>
</feature>
<reference evidence="2" key="1">
    <citation type="submission" date="2020-12" db="EMBL/GenBank/DDBJ databases">
        <title>Geomonas sp. Red875, isolated from river sediment.</title>
        <authorList>
            <person name="Xu Z."/>
            <person name="Zhang Z."/>
            <person name="Masuda Y."/>
            <person name="Itoh H."/>
            <person name="Senoo K."/>
        </authorList>
    </citation>
    <scope>NUCLEOTIDE SEQUENCE</scope>
    <source>
        <strain evidence="2">Red875</strain>
    </source>
</reference>